<dbReference type="PANTHER" id="PTHR31065:SF36">
    <property type="entry name" value="EXPRESSED PROTEIN"/>
    <property type="match status" value="1"/>
</dbReference>
<feature type="compositionally biased region" description="Basic and acidic residues" evidence="1">
    <location>
        <begin position="1"/>
        <end position="14"/>
    </location>
</feature>
<accession>A0A3L6DHA5</accession>
<organism evidence="2 3">
    <name type="scientific">Zea mays</name>
    <name type="common">Maize</name>
    <dbReference type="NCBI Taxonomy" id="4577"/>
    <lineage>
        <taxon>Eukaryota</taxon>
        <taxon>Viridiplantae</taxon>
        <taxon>Streptophyta</taxon>
        <taxon>Embryophyta</taxon>
        <taxon>Tracheophyta</taxon>
        <taxon>Spermatophyta</taxon>
        <taxon>Magnoliopsida</taxon>
        <taxon>Liliopsida</taxon>
        <taxon>Poales</taxon>
        <taxon>Poaceae</taxon>
        <taxon>PACMAD clade</taxon>
        <taxon>Panicoideae</taxon>
        <taxon>Andropogonodae</taxon>
        <taxon>Andropogoneae</taxon>
        <taxon>Tripsacinae</taxon>
        <taxon>Zea</taxon>
    </lineage>
</organism>
<proteinExistence type="predicted"/>
<sequence length="261" mass="28488">MAIDHESPFKELRLKNRRIMGGGGPDPEPEEEEEEGVTAAYAERWPRWLQPLLSARFFAQCRTHSDSNRSGECNMFCLDCSAAGGTGTGAGALCSLCLAQHGHRDHHTIQIRRSSYHDVIRVSDIQRFMDIAGVQTYVINSARVVFLNERPQQQKPGGGKAASSSSASANLCEVCARSLLDNFRFCSLGCKVVGCSPDAAKARNWLLRAADGDGSTTSSSAPRNADRKLSFTPPTPQPTLPTKRRKGIPHRAPFGSLIVEY</sequence>
<feature type="region of interest" description="Disordered" evidence="1">
    <location>
        <begin position="211"/>
        <end position="250"/>
    </location>
</feature>
<dbReference type="Pfam" id="PF04640">
    <property type="entry name" value="PLATZ"/>
    <property type="match status" value="1"/>
</dbReference>
<evidence type="ECO:0008006" key="4">
    <source>
        <dbReference type="Google" id="ProtNLM"/>
    </source>
</evidence>
<dbReference type="KEGG" id="zma:100278906"/>
<name>A0A3L6DHA5_MAIZE</name>
<evidence type="ECO:0000256" key="1">
    <source>
        <dbReference type="SAM" id="MobiDB-lite"/>
    </source>
</evidence>
<dbReference type="OMA" id="GNDKARM"/>
<gene>
    <name evidence="2" type="ORF">Zm00014a_043323</name>
</gene>
<evidence type="ECO:0000313" key="3">
    <source>
        <dbReference type="Proteomes" id="UP000251960"/>
    </source>
</evidence>
<dbReference type="InterPro" id="IPR006734">
    <property type="entry name" value="PLATZ"/>
</dbReference>
<dbReference type="AlphaFoldDB" id="A0A3L6DHA5"/>
<dbReference type="OrthoDB" id="1908108at2759"/>
<comment type="caution">
    <text evidence="2">The sequence shown here is derived from an EMBL/GenBank/DDBJ whole genome shotgun (WGS) entry which is preliminary data.</text>
</comment>
<feature type="region of interest" description="Disordered" evidence="1">
    <location>
        <begin position="1"/>
        <end position="35"/>
    </location>
</feature>
<dbReference type="ExpressionAtlas" id="A0A3L6DHA5">
    <property type="expression patterns" value="baseline and differential"/>
</dbReference>
<dbReference type="Proteomes" id="UP000251960">
    <property type="component" value="Chromosome 9"/>
</dbReference>
<evidence type="ECO:0000313" key="2">
    <source>
        <dbReference type="EMBL" id="PWZ07577.1"/>
    </source>
</evidence>
<protein>
    <recommendedName>
        <fullName evidence="4">PLATZ transcription factor family protein</fullName>
    </recommendedName>
</protein>
<dbReference type="EMBL" id="NCVQ01000010">
    <property type="protein sequence ID" value="PWZ07577.1"/>
    <property type="molecule type" value="Genomic_DNA"/>
</dbReference>
<dbReference type="PANTHER" id="PTHR31065">
    <property type="entry name" value="PLATZ TRANSCRIPTION FACTOR FAMILY PROTEIN"/>
    <property type="match status" value="1"/>
</dbReference>
<reference evidence="2 3" key="1">
    <citation type="journal article" date="2018" name="Nat. Genet.">
        <title>Extensive intraspecific gene order and gene structural variations between Mo17 and other maize genomes.</title>
        <authorList>
            <person name="Sun S."/>
            <person name="Zhou Y."/>
            <person name="Chen J."/>
            <person name="Shi J."/>
            <person name="Zhao H."/>
            <person name="Zhao H."/>
            <person name="Song W."/>
            <person name="Zhang M."/>
            <person name="Cui Y."/>
            <person name="Dong X."/>
            <person name="Liu H."/>
            <person name="Ma X."/>
            <person name="Jiao Y."/>
            <person name="Wang B."/>
            <person name="Wei X."/>
            <person name="Stein J.C."/>
            <person name="Glaubitz J.C."/>
            <person name="Lu F."/>
            <person name="Yu G."/>
            <person name="Liang C."/>
            <person name="Fengler K."/>
            <person name="Li B."/>
            <person name="Rafalski A."/>
            <person name="Schnable P.S."/>
            <person name="Ware D.H."/>
            <person name="Buckler E.S."/>
            <person name="Lai J."/>
        </authorList>
    </citation>
    <scope>NUCLEOTIDE SEQUENCE [LARGE SCALE GENOMIC DNA]</scope>
    <source>
        <strain evidence="3">cv. Missouri 17</strain>
        <tissue evidence="2">Seedling</tissue>
    </source>
</reference>